<dbReference type="PRINTS" id="PR00040">
    <property type="entry name" value="HTHMERR"/>
</dbReference>
<dbReference type="InterPro" id="IPR015358">
    <property type="entry name" value="Tscrpt_reg_MerR_DNA-bd"/>
</dbReference>
<evidence type="ECO:0000256" key="2">
    <source>
        <dbReference type="ARBA" id="ARBA00022723"/>
    </source>
</evidence>
<comment type="caution">
    <text evidence="10">The sequence shown here is derived from an EMBL/GenBank/DDBJ whole genome shotgun (WGS) entry which is preliminary data.</text>
</comment>
<dbReference type="PROSITE" id="PS00552">
    <property type="entry name" value="HTH_MERR_1"/>
    <property type="match status" value="1"/>
</dbReference>
<dbReference type="AlphaFoldDB" id="A0A512HI39"/>
<dbReference type="GO" id="GO:0003700">
    <property type="term" value="F:DNA-binding transcription factor activity"/>
    <property type="evidence" value="ECO:0007669"/>
    <property type="project" value="InterPro"/>
</dbReference>
<keyword evidence="7" id="KW-0804">Transcription</keyword>
<evidence type="ECO:0000256" key="3">
    <source>
        <dbReference type="ARBA" id="ARBA00023004"/>
    </source>
</evidence>
<name>A0A512HI39_9HYPH</name>
<evidence type="ECO:0000256" key="7">
    <source>
        <dbReference type="ARBA" id="ARBA00023163"/>
    </source>
</evidence>
<dbReference type="GO" id="GO:0006979">
    <property type="term" value="P:response to oxidative stress"/>
    <property type="evidence" value="ECO:0007669"/>
    <property type="project" value="InterPro"/>
</dbReference>
<dbReference type="InterPro" id="IPR047057">
    <property type="entry name" value="MerR_fam"/>
</dbReference>
<feature type="domain" description="4Fe-4S ferredoxin-type" evidence="9">
    <location>
        <begin position="118"/>
        <end position="149"/>
    </location>
</feature>
<evidence type="ECO:0000313" key="11">
    <source>
        <dbReference type="Proteomes" id="UP000321717"/>
    </source>
</evidence>
<evidence type="ECO:0000256" key="1">
    <source>
        <dbReference type="ARBA" id="ARBA00022714"/>
    </source>
</evidence>
<dbReference type="Pfam" id="PF09278">
    <property type="entry name" value="MerR-DNA-bind"/>
    <property type="match status" value="1"/>
</dbReference>
<dbReference type="InterPro" id="IPR000551">
    <property type="entry name" value="MerR-type_HTH_dom"/>
</dbReference>
<dbReference type="Gene3D" id="1.10.1660.10">
    <property type="match status" value="1"/>
</dbReference>
<dbReference type="SMART" id="SM00422">
    <property type="entry name" value="HTH_MERR"/>
    <property type="match status" value="1"/>
</dbReference>
<reference evidence="10 11" key="1">
    <citation type="submission" date="2019-07" db="EMBL/GenBank/DDBJ databases">
        <title>Whole genome shotgun sequence of Rhizobium naphthalenivorans NBRC 107585.</title>
        <authorList>
            <person name="Hosoyama A."/>
            <person name="Uohara A."/>
            <person name="Ohji S."/>
            <person name="Ichikawa N."/>
        </authorList>
    </citation>
    <scope>NUCLEOTIDE SEQUENCE [LARGE SCALE GENOMIC DNA]</scope>
    <source>
        <strain evidence="10 11">NBRC 107585</strain>
    </source>
</reference>
<keyword evidence="11" id="KW-1185">Reference proteome</keyword>
<dbReference type="EMBL" id="BJZP01000008">
    <property type="protein sequence ID" value="GEO85115.1"/>
    <property type="molecule type" value="Genomic_DNA"/>
</dbReference>
<keyword evidence="5" id="KW-0805">Transcription regulation</keyword>
<keyword evidence="6" id="KW-0238">DNA-binding</keyword>
<evidence type="ECO:0000256" key="4">
    <source>
        <dbReference type="ARBA" id="ARBA00023014"/>
    </source>
</evidence>
<organism evidence="10 11">
    <name type="scientific">Ciceribacter naphthalenivorans</name>
    <dbReference type="NCBI Taxonomy" id="1118451"/>
    <lineage>
        <taxon>Bacteria</taxon>
        <taxon>Pseudomonadati</taxon>
        <taxon>Pseudomonadota</taxon>
        <taxon>Alphaproteobacteria</taxon>
        <taxon>Hyphomicrobiales</taxon>
        <taxon>Rhizobiaceae</taxon>
        <taxon>Ciceribacter</taxon>
    </lineage>
</organism>
<dbReference type="InterPro" id="IPR009061">
    <property type="entry name" value="DNA-bd_dom_put_sf"/>
</dbReference>
<evidence type="ECO:0000256" key="6">
    <source>
        <dbReference type="ARBA" id="ARBA00023125"/>
    </source>
</evidence>
<evidence type="ECO:0000313" key="10">
    <source>
        <dbReference type="EMBL" id="GEO85115.1"/>
    </source>
</evidence>
<dbReference type="GO" id="GO:0003677">
    <property type="term" value="F:DNA binding"/>
    <property type="evidence" value="ECO:0007669"/>
    <property type="project" value="UniProtKB-KW"/>
</dbReference>
<gene>
    <name evidence="10" type="ORF">RNA01_20470</name>
</gene>
<dbReference type="Proteomes" id="UP000321717">
    <property type="component" value="Unassembled WGS sequence"/>
</dbReference>
<dbReference type="PANTHER" id="PTHR30204">
    <property type="entry name" value="REDOX-CYCLING DRUG-SENSING TRANSCRIPTIONAL ACTIVATOR SOXR"/>
    <property type="match status" value="1"/>
</dbReference>
<accession>A0A512HI39</accession>
<sequence>MVEIKRKDLETPARAGTIASLSVGEVAERAGVAVSALHFYEREGLIRSWRSAGNQRRYPRGVLRRVALIKTAQRLGLPLARIAEALATLPADRPPTAADWRRLSASWRDDLNARIASMAALRDQLDTCIGCGCLSLDACPLRNPDDDLRHTGAGPRLLP</sequence>
<dbReference type="GO" id="GO:0046872">
    <property type="term" value="F:metal ion binding"/>
    <property type="evidence" value="ECO:0007669"/>
    <property type="project" value="UniProtKB-KW"/>
</dbReference>
<dbReference type="RefSeq" id="WP_170253408.1">
    <property type="nucleotide sequence ID" value="NZ_BJZP01000008.1"/>
</dbReference>
<evidence type="ECO:0000259" key="8">
    <source>
        <dbReference type="PROSITE" id="PS50937"/>
    </source>
</evidence>
<dbReference type="NCBIfam" id="TIGR01950">
    <property type="entry name" value="SoxR"/>
    <property type="match status" value="1"/>
</dbReference>
<dbReference type="InterPro" id="IPR017896">
    <property type="entry name" value="4Fe4S_Fe-S-bd"/>
</dbReference>
<dbReference type="PANTHER" id="PTHR30204:SF0">
    <property type="entry name" value="REDOX-SENSITIVE TRANSCRIPTIONAL ACTIVATOR SOXR"/>
    <property type="match status" value="1"/>
</dbReference>
<keyword evidence="3" id="KW-0408">Iron</keyword>
<feature type="domain" description="HTH merR-type" evidence="8">
    <location>
        <begin position="20"/>
        <end position="88"/>
    </location>
</feature>
<protein>
    <submittedName>
        <fullName evidence="10">Redox-sensitive transcriptional activator SoxR</fullName>
    </submittedName>
</protein>
<dbReference type="GO" id="GO:0051537">
    <property type="term" value="F:2 iron, 2 sulfur cluster binding"/>
    <property type="evidence" value="ECO:0007669"/>
    <property type="project" value="UniProtKB-KW"/>
</dbReference>
<dbReference type="PROSITE" id="PS51379">
    <property type="entry name" value="4FE4S_FER_2"/>
    <property type="match status" value="1"/>
</dbReference>
<dbReference type="Pfam" id="PF00376">
    <property type="entry name" value="MerR"/>
    <property type="match status" value="1"/>
</dbReference>
<dbReference type="SUPFAM" id="SSF46955">
    <property type="entry name" value="Putative DNA-binding domain"/>
    <property type="match status" value="1"/>
</dbReference>
<proteinExistence type="predicted"/>
<dbReference type="InterPro" id="IPR010211">
    <property type="entry name" value="Redox-sen_tscrpt-act_SoxR"/>
</dbReference>
<keyword evidence="1" id="KW-0001">2Fe-2S</keyword>
<evidence type="ECO:0000256" key="5">
    <source>
        <dbReference type="ARBA" id="ARBA00023015"/>
    </source>
</evidence>
<keyword evidence="2" id="KW-0479">Metal-binding</keyword>
<dbReference type="CDD" id="cd01110">
    <property type="entry name" value="HTH_SoxR"/>
    <property type="match status" value="1"/>
</dbReference>
<evidence type="ECO:0000259" key="9">
    <source>
        <dbReference type="PROSITE" id="PS51379"/>
    </source>
</evidence>
<keyword evidence="4" id="KW-0411">Iron-sulfur</keyword>
<dbReference type="PROSITE" id="PS50937">
    <property type="entry name" value="HTH_MERR_2"/>
    <property type="match status" value="1"/>
</dbReference>